<name>A0A835YWT2_9STRA</name>
<evidence type="ECO:0008006" key="4">
    <source>
        <dbReference type="Google" id="ProtNLM"/>
    </source>
</evidence>
<dbReference type="OrthoDB" id="25620at2759"/>
<evidence type="ECO:0000256" key="1">
    <source>
        <dbReference type="SAM" id="MobiDB-lite"/>
    </source>
</evidence>
<dbReference type="AlphaFoldDB" id="A0A835YWT2"/>
<comment type="caution">
    <text evidence="2">The sequence shown here is derived from an EMBL/GenBank/DDBJ whole genome shotgun (WGS) entry which is preliminary data.</text>
</comment>
<organism evidence="2 3">
    <name type="scientific">Tribonema minus</name>
    <dbReference type="NCBI Taxonomy" id="303371"/>
    <lineage>
        <taxon>Eukaryota</taxon>
        <taxon>Sar</taxon>
        <taxon>Stramenopiles</taxon>
        <taxon>Ochrophyta</taxon>
        <taxon>PX clade</taxon>
        <taxon>Xanthophyceae</taxon>
        <taxon>Tribonematales</taxon>
        <taxon>Tribonemataceae</taxon>
        <taxon>Tribonema</taxon>
    </lineage>
</organism>
<sequence>MEADAEKQAHHVAATVDAVQNIAEVMDRKRQALAQRKAELQRRIDDFCLPVDSKDYTPPELLTLNVGGAALTVRRSAVTHFPDSPLAWMFSGRWDHVLPHDSKGRPFLDLDVSWFKPIAGALHALSRGTEPHEVVVPVAHLVHDDRLGLRACAELFGLTEALRFEGGVKNMAALQAPADALSRTQQWLAQEVDALAAAERALQQRSERFAHECAFMRGRGADMDAARERAREWQQQRSTPVQQPEHCGSAISGGGAADDTNDIIAIAFTDVLGHGALSTRRATFLQFRASPLASKYASERWRDSLSAEARDDEGRIYEDHDGDCFRRLVNIMRLRALVRRGDCPSGVLDACCPKPEATTPMKSMLHYLMIDWGSCAAPWARRRVKEAVR</sequence>
<evidence type="ECO:0000313" key="3">
    <source>
        <dbReference type="Proteomes" id="UP000664859"/>
    </source>
</evidence>
<accession>A0A835YWT2</accession>
<reference evidence="2" key="1">
    <citation type="submission" date="2021-02" db="EMBL/GenBank/DDBJ databases">
        <title>First Annotated Genome of the Yellow-green Alga Tribonema minus.</title>
        <authorList>
            <person name="Mahan K.M."/>
        </authorList>
    </citation>
    <scope>NUCLEOTIDE SEQUENCE</scope>
    <source>
        <strain evidence="2">UTEX B ZZ1240</strain>
    </source>
</reference>
<dbReference type="PANTHER" id="PTHR14499">
    <property type="entry name" value="POTASSIUM CHANNEL TETRAMERIZATION DOMAIN-CONTAINING"/>
    <property type="match status" value="1"/>
</dbReference>
<feature type="region of interest" description="Disordered" evidence="1">
    <location>
        <begin position="235"/>
        <end position="254"/>
    </location>
</feature>
<dbReference type="EMBL" id="JAFCMP010000514">
    <property type="protein sequence ID" value="KAG5178564.1"/>
    <property type="molecule type" value="Genomic_DNA"/>
</dbReference>
<evidence type="ECO:0000313" key="2">
    <source>
        <dbReference type="EMBL" id="KAG5178564.1"/>
    </source>
</evidence>
<dbReference type="InterPro" id="IPR011333">
    <property type="entry name" value="SKP1/BTB/POZ_sf"/>
</dbReference>
<protein>
    <recommendedName>
        <fullName evidence="4">Potassium channel tetramerisation-type BTB domain-containing protein</fullName>
    </recommendedName>
</protein>
<gene>
    <name evidence="2" type="ORF">JKP88DRAFT_273828</name>
</gene>
<proteinExistence type="predicted"/>
<keyword evidence="3" id="KW-1185">Reference proteome</keyword>
<dbReference type="Gene3D" id="3.30.710.10">
    <property type="entry name" value="Potassium Channel Kv1.1, Chain A"/>
    <property type="match status" value="1"/>
</dbReference>
<dbReference type="SUPFAM" id="SSF54695">
    <property type="entry name" value="POZ domain"/>
    <property type="match status" value="1"/>
</dbReference>
<dbReference type="Proteomes" id="UP000664859">
    <property type="component" value="Unassembled WGS sequence"/>
</dbReference>
<dbReference type="PANTHER" id="PTHR14499:SF136">
    <property type="entry name" value="GH08630P"/>
    <property type="match status" value="1"/>
</dbReference>